<evidence type="ECO:0000313" key="1">
    <source>
        <dbReference type="EMBL" id="AEE49005.1"/>
    </source>
</evidence>
<proteinExistence type="predicted"/>
<accession>F4KRL6</accession>
<dbReference type="HOGENOM" id="CLU_3389721_0_0_10"/>
<sequence length="32" mass="3577">MSINSVPALKALNLEKFGFMEGEMWGNNFMLG</sequence>
<dbReference type="EMBL" id="CP002691">
    <property type="protein sequence ID" value="AEE49005.1"/>
    <property type="molecule type" value="Genomic_DNA"/>
</dbReference>
<reference key="2">
    <citation type="submission" date="2011-04" db="EMBL/GenBank/DDBJ databases">
        <title>Complete sequence of chromosome of Haliscomenobacter hydrossis DSM 1100.</title>
        <authorList>
            <consortium name="US DOE Joint Genome Institute (JGI-PGF)"/>
            <person name="Lucas S."/>
            <person name="Han J."/>
            <person name="Lapidus A."/>
            <person name="Bruce D."/>
            <person name="Goodwin L."/>
            <person name="Pitluck S."/>
            <person name="Peters L."/>
            <person name="Kyrpides N."/>
            <person name="Mavromatis K."/>
            <person name="Ivanova N."/>
            <person name="Ovchinnikova G."/>
            <person name="Pagani I."/>
            <person name="Daligault H."/>
            <person name="Detter J.C."/>
            <person name="Han C."/>
            <person name="Land M."/>
            <person name="Hauser L."/>
            <person name="Markowitz V."/>
            <person name="Cheng J.-F."/>
            <person name="Hugenholtz P."/>
            <person name="Woyke T."/>
            <person name="Wu D."/>
            <person name="Verbarg S."/>
            <person name="Frueling A."/>
            <person name="Brambilla E."/>
            <person name="Klenk H.-P."/>
            <person name="Eisen J.A."/>
        </authorList>
    </citation>
    <scope>NUCLEOTIDE SEQUENCE</scope>
    <source>
        <strain>DSM 1100</strain>
    </source>
</reference>
<dbReference type="STRING" id="760192.Halhy_1107"/>
<dbReference type="KEGG" id="hhy:Halhy_1107"/>
<protein>
    <submittedName>
        <fullName evidence="1">Uncharacterized protein</fullName>
    </submittedName>
</protein>
<gene>
    <name evidence="1" type="ordered locus">Halhy_1107</name>
</gene>
<dbReference type="Proteomes" id="UP000008461">
    <property type="component" value="Chromosome"/>
</dbReference>
<organism evidence="1 2">
    <name type="scientific">Haliscomenobacter hydrossis (strain ATCC 27775 / DSM 1100 / LMG 10767 / O)</name>
    <dbReference type="NCBI Taxonomy" id="760192"/>
    <lineage>
        <taxon>Bacteria</taxon>
        <taxon>Pseudomonadati</taxon>
        <taxon>Bacteroidota</taxon>
        <taxon>Saprospiria</taxon>
        <taxon>Saprospirales</taxon>
        <taxon>Haliscomenobacteraceae</taxon>
        <taxon>Haliscomenobacter</taxon>
    </lineage>
</organism>
<name>F4KRL6_HALH1</name>
<keyword evidence="2" id="KW-1185">Reference proteome</keyword>
<dbReference type="AlphaFoldDB" id="F4KRL6"/>
<evidence type="ECO:0000313" key="2">
    <source>
        <dbReference type="Proteomes" id="UP000008461"/>
    </source>
</evidence>
<reference evidence="1 2" key="1">
    <citation type="journal article" date="2011" name="Stand. Genomic Sci.">
        <title>Complete genome sequence of Haliscomenobacter hydrossis type strain (O).</title>
        <authorList>
            <consortium name="US DOE Joint Genome Institute (JGI-PGF)"/>
            <person name="Daligault H."/>
            <person name="Lapidus A."/>
            <person name="Zeytun A."/>
            <person name="Nolan M."/>
            <person name="Lucas S."/>
            <person name="Del Rio T.G."/>
            <person name="Tice H."/>
            <person name="Cheng J.F."/>
            <person name="Tapia R."/>
            <person name="Han C."/>
            <person name="Goodwin L."/>
            <person name="Pitluck S."/>
            <person name="Liolios K."/>
            <person name="Pagani I."/>
            <person name="Ivanova N."/>
            <person name="Huntemann M."/>
            <person name="Mavromatis K."/>
            <person name="Mikhailova N."/>
            <person name="Pati A."/>
            <person name="Chen A."/>
            <person name="Palaniappan K."/>
            <person name="Land M."/>
            <person name="Hauser L."/>
            <person name="Brambilla E.M."/>
            <person name="Rohde M."/>
            <person name="Verbarg S."/>
            <person name="Goker M."/>
            <person name="Bristow J."/>
            <person name="Eisen J.A."/>
            <person name="Markowitz V."/>
            <person name="Hugenholtz P."/>
            <person name="Kyrpides N.C."/>
            <person name="Klenk H.P."/>
            <person name="Woyke T."/>
        </authorList>
    </citation>
    <scope>NUCLEOTIDE SEQUENCE [LARGE SCALE GENOMIC DNA]</scope>
    <source>
        <strain evidence="2">ATCC 27775 / DSM 1100 / LMG 10767 / O</strain>
    </source>
</reference>